<dbReference type="RefSeq" id="WP_125576377.1">
    <property type="nucleotide sequence ID" value="NZ_JBHTOF010000022.1"/>
</dbReference>
<evidence type="ECO:0000313" key="1">
    <source>
        <dbReference type="EMBL" id="MFD1465014.1"/>
    </source>
</evidence>
<dbReference type="Proteomes" id="UP001597244">
    <property type="component" value="Unassembled WGS sequence"/>
</dbReference>
<evidence type="ECO:0008006" key="3">
    <source>
        <dbReference type="Google" id="ProtNLM"/>
    </source>
</evidence>
<comment type="caution">
    <text evidence="1">The sequence shown here is derived from an EMBL/GenBank/DDBJ whole genome shotgun (WGS) entry which is preliminary data.</text>
</comment>
<accession>A0ABW4DM09</accession>
<protein>
    <recommendedName>
        <fullName evidence="3">DUF1827 family protein</fullName>
    </recommendedName>
</protein>
<reference evidence="2" key="1">
    <citation type="journal article" date="2019" name="Int. J. Syst. Evol. Microbiol.">
        <title>The Global Catalogue of Microorganisms (GCM) 10K type strain sequencing project: providing services to taxonomists for standard genome sequencing and annotation.</title>
        <authorList>
            <consortium name="The Broad Institute Genomics Platform"/>
            <consortium name="The Broad Institute Genome Sequencing Center for Infectious Disease"/>
            <person name="Wu L."/>
            <person name="Ma J."/>
        </authorList>
    </citation>
    <scope>NUCLEOTIDE SEQUENCE [LARGE SCALE GENOMIC DNA]</scope>
    <source>
        <strain evidence="2">CCM 8951</strain>
    </source>
</reference>
<gene>
    <name evidence="1" type="ORF">ACFQ4L_02770</name>
</gene>
<keyword evidence="2" id="KW-1185">Reference proteome</keyword>
<organism evidence="1 2">
    <name type="scientific">Lapidilactobacillus mulanensis</name>
    <dbReference type="NCBI Taxonomy" id="2485999"/>
    <lineage>
        <taxon>Bacteria</taxon>
        <taxon>Bacillati</taxon>
        <taxon>Bacillota</taxon>
        <taxon>Bacilli</taxon>
        <taxon>Lactobacillales</taxon>
        <taxon>Lactobacillaceae</taxon>
        <taxon>Lapidilactobacillus</taxon>
    </lineage>
</organism>
<name>A0ABW4DM09_9LACO</name>
<proteinExistence type="predicted"/>
<sequence length="101" mass="11865">MLKETKIFRDCYEKLIVQMGNTSYKIVILQDNYNSVSTVMLCSKDELKSVNQATVLCHIRSLDKIYRQIFLQEIREFCTMPVSYTELVNLFELKRVTTATK</sequence>
<evidence type="ECO:0000313" key="2">
    <source>
        <dbReference type="Proteomes" id="UP001597244"/>
    </source>
</evidence>
<dbReference type="EMBL" id="JBHTOF010000022">
    <property type="protein sequence ID" value="MFD1465014.1"/>
    <property type="molecule type" value="Genomic_DNA"/>
</dbReference>